<feature type="transmembrane region" description="Helical" evidence="1">
    <location>
        <begin position="549"/>
        <end position="570"/>
    </location>
</feature>
<dbReference type="PANTHER" id="PTHR16214:SF3">
    <property type="entry name" value="TRANSMEMBRANE PROTEIN 260"/>
    <property type="match status" value="1"/>
</dbReference>
<feature type="transmembrane region" description="Helical" evidence="1">
    <location>
        <begin position="115"/>
        <end position="136"/>
    </location>
</feature>
<feature type="transmembrane region" description="Helical" evidence="1">
    <location>
        <begin position="173"/>
        <end position="202"/>
    </location>
</feature>
<feature type="transmembrane region" description="Helical" evidence="1">
    <location>
        <begin position="214"/>
        <end position="233"/>
    </location>
</feature>
<organism evidence="2 3">
    <name type="scientific">Salinivirga cyanobacteriivorans</name>
    <dbReference type="NCBI Taxonomy" id="1307839"/>
    <lineage>
        <taxon>Bacteria</taxon>
        <taxon>Pseudomonadati</taxon>
        <taxon>Bacteroidota</taxon>
        <taxon>Bacteroidia</taxon>
        <taxon>Bacteroidales</taxon>
        <taxon>Salinivirgaceae</taxon>
        <taxon>Salinivirga</taxon>
    </lineage>
</organism>
<feature type="transmembrane region" description="Helical" evidence="1">
    <location>
        <begin position="253"/>
        <end position="276"/>
    </location>
</feature>
<dbReference type="Pfam" id="PF11028">
    <property type="entry name" value="TMEM260-like"/>
    <property type="match status" value="1"/>
</dbReference>
<feature type="transmembrane region" description="Helical" evidence="1">
    <location>
        <begin position="495"/>
        <end position="512"/>
    </location>
</feature>
<evidence type="ECO:0000256" key="1">
    <source>
        <dbReference type="SAM" id="Phobius"/>
    </source>
</evidence>
<dbReference type="RefSeq" id="WP_057953168.1">
    <property type="nucleotide sequence ID" value="NZ_CP013118.1"/>
</dbReference>
<dbReference type="InterPro" id="IPR021280">
    <property type="entry name" value="TMEM260-like"/>
</dbReference>
<evidence type="ECO:0000313" key="2">
    <source>
        <dbReference type="EMBL" id="ALO15735.1"/>
    </source>
</evidence>
<reference evidence="2 3" key="1">
    <citation type="submission" date="2015-11" db="EMBL/GenBank/DDBJ databases">
        <title>Description and complete genome sequence of a novel strain predominating in hypersaline microbial mats and representing a new family of the Bacteriodetes phylum.</title>
        <authorList>
            <person name="Spring S."/>
            <person name="Bunk B."/>
            <person name="Sproer C."/>
            <person name="Klenk H.-P."/>
        </authorList>
    </citation>
    <scope>NUCLEOTIDE SEQUENCE [LARGE SCALE GENOMIC DNA]</scope>
    <source>
        <strain evidence="2 3">L21-Spi-D4</strain>
    </source>
</reference>
<protein>
    <recommendedName>
        <fullName evidence="4">DUF2723 domain-containing protein</fullName>
    </recommendedName>
</protein>
<keyword evidence="1" id="KW-1133">Transmembrane helix</keyword>
<keyword evidence="1" id="KW-0812">Transmembrane</keyword>
<dbReference type="AlphaFoldDB" id="A0A0S2I0J0"/>
<dbReference type="OrthoDB" id="9807602at2"/>
<feature type="transmembrane region" description="Helical" evidence="1">
    <location>
        <begin position="283"/>
        <end position="302"/>
    </location>
</feature>
<sequence length="1166" mass="133999">MNYKRTNIIAGWVAFAVAAIVYLLTIPPTTSFWDTGEFIATAYKLEVCHSPGSPLFMIIARFFTLFAQPADAALMVNAMSGLASAFTIMFLFWTITHLARKIMSQRGEITDGRQWAILGAGLVGAFAYMFTDTFWFSAVEGEVYALSSLFTAVVFWAILKWENVADEAYANRWLILIAYLVGLSIGVHLLNLLAIPAIVFVFYFRKYKPTKLGVLAAAALSVFILAFIMYFIIPYTVKIASYFDRLFVNGFGLPFNSGVIFFAAALLAALIYGIWYSHKKGKVLANTILLGITVILIGYSSYAMTVIRSSANPPMDQNDPEDLFSLLSYLNREQYGDRPLFYGQYYSAPVEDSKEKFSYRKAGDRYEKYSKGLSYVYADDFSTFFPRMYSSDRSHVREYEKWAQVEGTKIQDSQGETRVKPTFGENLRFFFSYQVGFMYGRYFMWNFVGRQNDVQGHGEISHGNWLSGIPFIDEARLGDQEGLPNYWKNHNARNTYFFLPLLLGLIGLLYHYNKHRKDFWVIMMLFVLTGIAIVVYLNQNPLQPRERDYAYAGSFYAFAIWIGLGMLAIYDALRKPFGQKTSAIVATTACLIAVPGVLGSENWDDHDRSGRYTARDFAYNYLNSCEEDGILFTNGDNDTFPLWYLQEVEEERTDVRIICLPYLSTDWYINQMRRQVYDSEPVPFGMAKEKYAQGNRDIIFVRNRSDLYLNERYAANKPEYKAQFSDIMSTLSSILKNGNFDTMEPKTWERLANADDIKPLQAASLIKRLGNQELAEKYAIDIEAIKNLQKATDKFLNDLGESPIPLKLAMNFVASDDKSTKLTSYDGSTEDYLPSRKFVIPVNKQKVIENGVVQPEDSALITDRIVFSIKGRMLMKSDVMILDLLANNNWERPIYFTSIGRGTFSGLQKYAQQEGFAFRIVPIENNSGYLGRINTELLYDHFFNKFMFRNLNNPDVHLGWTNRRTISVVSMRRKMGQLAETLIREGKNEKAIKTVDNTFEILPLERQPLDYMEMDLLSAYYKAGAVEKGNALIQKVFDQTYGELDYYLKDDPVIDVGYGQDQQIAVAKMHEITNQLRIFNQQELQKELQNRIVELLRTKSDIVSEIEGYTNNQKQLMRTFFQLDESSVQQWFQNLKPEDRSFITDINRLSRQQIKILQLYMSWVNV</sequence>
<dbReference type="InterPro" id="IPR052724">
    <property type="entry name" value="GT117_domain-containing"/>
</dbReference>
<feature type="transmembrane region" description="Helical" evidence="1">
    <location>
        <begin position="7"/>
        <end position="26"/>
    </location>
</feature>
<dbReference type="STRING" id="1307839.L21SP5_02098"/>
<keyword evidence="1" id="KW-0472">Membrane</keyword>
<proteinExistence type="predicted"/>
<feature type="transmembrane region" description="Helical" evidence="1">
    <location>
        <begin position="72"/>
        <end position="95"/>
    </location>
</feature>
<name>A0A0S2I0J0_9BACT</name>
<gene>
    <name evidence="2" type="ORF">L21SP5_02098</name>
</gene>
<feature type="transmembrane region" description="Helical" evidence="1">
    <location>
        <begin position="519"/>
        <end position="537"/>
    </location>
</feature>
<dbReference type="PANTHER" id="PTHR16214">
    <property type="entry name" value="TRANSMEMBRANE PROTEIN 260"/>
    <property type="match status" value="1"/>
</dbReference>
<feature type="transmembrane region" description="Helical" evidence="1">
    <location>
        <begin position="143"/>
        <end position="161"/>
    </location>
</feature>
<dbReference type="PATRIC" id="fig|1307839.3.peg.2215"/>
<keyword evidence="3" id="KW-1185">Reference proteome</keyword>
<dbReference type="Proteomes" id="UP000064893">
    <property type="component" value="Chromosome"/>
</dbReference>
<accession>A0A0S2I0J0</accession>
<evidence type="ECO:0008006" key="4">
    <source>
        <dbReference type="Google" id="ProtNLM"/>
    </source>
</evidence>
<evidence type="ECO:0000313" key="3">
    <source>
        <dbReference type="Proteomes" id="UP000064893"/>
    </source>
</evidence>
<dbReference type="KEGG" id="blq:L21SP5_02098"/>
<dbReference type="EMBL" id="CP013118">
    <property type="protein sequence ID" value="ALO15735.1"/>
    <property type="molecule type" value="Genomic_DNA"/>
</dbReference>